<organism evidence="1 2">
    <name type="scientific">Rhododendron molle</name>
    <name type="common">Chinese azalea</name>
    <name type="synonym">Azalea mollis</name>
    <dbReference type="NCBI Taxonomy" id="49168"/>
    <lineage>
        <taxon>Eukaryota</taxon>
        <taxon>Viridiplantae</taxon>
        <taxon>Streptophyta</taxon>
        <taxon>Embryophyta</taxon>
        <taxon>Tracheophyta</taxon>
        <taxon>Spermatophyta</taxon>
        <taxon>Magnoliopsida</taxon>
        <taxon>eudicotyledons</taxon>
        <taxon>Gunneridae</taxon>
        <taxon>Pentapetalae</taxon>
        <taxon>asterids</taxon>
        <taxon>Ericales</taxon>
        <taxon>Ericaceae</taxon>
        <taxon>Ericoideae</taxon>
        <taxon>Rhodoreae</taxon>
        <taxon>Rhododendron</taxon>
    </lineage>
</organism>
<dbReference type="EMBL" id="CM046395">
    <property type="protein sequence ID" value="KAI8543384.1"/>
    <property type="molecule type" value="Genomic_DNA"/>
</dbReference>
<gene>
    <name evidence="1" type="ORF">RHMOL_Rhmol08G0213000</name>
</gene>
<reference evidence="1" key="1">
    <citation type="submission" date="2022-02" db="EMBL/GenBank/DDBJ databases">
        <title>Plant Genome Project.</title>
        <authorList>
            <person name="Zhang R.-G."/>
        </authorList>
    </citation>
    <scope>NUCLEOTIDE SEQUENCE</scope>
    <source>
        <strain evidence="1">AT1</strain>
    </source>
</reference>
<evidence type="ECO:0000313" key="2">
    <source>
        <dbReference type="Proteomes" id="UP001062846"/>
    </source>
</evidence>
<sequence length="104" mass="11456">MTTAHPEVKAAPAESVPPEITKAPNDATTLHRAFEGTVIYEFTPKKKTYYSGKGCDETTIVSILANRSATERALLRKEYNTNFSEDLDIARLSEDLGTGDLNSY</sequence>
<evidence type="ECO:0000313" key="1">
    <source>
        <dbReference type="EMBL" id="KAI8543384.1"/>
    </source>
</evidence>
<keyword evidence="2" id="KW-1185">Reference proteome</keyword>
<dbReference type="Proteomes" id="UP001062846">
    <property type="component" value="Chromosome 8"/>
</dbReference>
<accession>A0ACC0MS55</accession>
<comment type="caution">
    <text evidence="1">The sequence shown here is derived from an EMBL/GenBank/DDBJ whole genome shotgun (WGS) entry which is preliminary data.</text>
</comment>
<protein>
    <submittedName>
        <fullName evidence="1">Uncharacterized protein</fullName>
    </submittedName>
</protein>
<proteinExistence type="predicted"/>
<name>A0ACC0MS55_RHOML</name>